<dbReference type="Pfam" id="PF17668">
    <property type="entry name" value="Acetyltransf_17"/>
    <property type="match status" value="1"/>
</dbReference>
<comment type="caution">
    <text evidence="2">The sequence shown here is derived from an EMBL/GenBank/DDBJ whole genome shotgun (WGS) entry which is preliminary data.</text>
</comment>
<proteinExistence type="predicted"/>
<dbReference type="Pfam" id="PF13527">
    <property type="entry name" value="Acetyltransf_9"/>
    <property type="match status" value="1"/>
</dbReference>
<protein>
    <submittedName>
        <fullName evidence="2">Putative acetyltransferase</fullName>
    </submittedName>
</protein>
<dbReference type="AlphaFoldDB" id="A0A543IED5"/>
<dbReference type="Pfam" id="PF13530">
    <property type="entry name" value="SCP2_2"/>
    <property type="match status" value="1"/>
</dbReference>
<dbReference type="OrthoDB" id="3498897at2"/>
<dbReference type="InterPro" id="IPR051554">
    <property type="entry name" value="Acetyltransferase_Eis"/>
</dbReference>
<dbReference type="InterPro" id="IPR016181">
    <property type="entry name" value="Acyl_CoA_acyltransferase"/>
</dbReference>
<dbReference type="InterPro" id="IPR036527">
    <property type="entry name" value="SCP2_sterol-bd_dom_sf"/>
</dbReference>
<sequence length="389" mass="41675">MEIRPLGAADRDAVRDIGARAFGPVPDEEWERRGETARPTWEAGRWFGGFDGGRIVAAGALHDITQWWHGRGVSAAGVGGVAVAPEERGRGLGRRLTADLLRRCAEFGHPLAVLYPATTPLYRSLGWEHAGAQHHVELRTEALRTIAAEPAPVRRAGPGDAAEAAAVVGAVHAAARDSGPVGWEPARWRGMLGGRDDYAYLAEDGFLSYRWAEDGSRLEVTRLVASSERTLRALWSLVGSGSSTAETVRACVSPLDPVLWLTRERGPYALHRTPWMLRVVDAPAAIAARGYPAGAAAEAELSIDDPQLPANSGHWRLTVRNGEGRLEPSRESARALRLGPRGIAALYAGVPAATLYRSGLLHGADPEALRDAEALSAAFAATPFSLDYF</sequence>
<dbReference type="GO" id="GO:0034069">
    <property type="term" value="F:aminoglycoside N-acetyltransferase activity"/>
    <property type="evidence" value="ECO:0007669"/>
    <property type="project" value="TreeGrafter"/>
</dbReference>
<organism evidence="2 3">
    <name type="scientific">Actinomadura hallensis</name>
    <dbReference type="NCBI Taxonomy" id="337895"/>
    <lineage>
        <taxon>Bacteria</taxon>
        <taxon>Bacillati</taxon>
        <taxon>Actinomycetota</taxon>
        <taxon>Actinomycetes</taxon>
        <taxon>Streptosporangiales</taxon>
        <taxon>Thermomonosporaceae</taxon>
        <taxon>Actinomadura</taxon>
    </lineage>
</organism>
<dbReference type="RefSeq" id="WP_141968697.1">
    <property type="nucleotide sequence ID" value="NZ_VFPO01000001.1"/>
</dbReference>
<dbReference type="InterPro" id="IPR041380">
    <property type="entry name" value="Acetyltransf_17"/>
</dbReference>
<dbReference type="PANTHER" id="PTHR37817:SF1">
    <property type="entry name" value="N-ACETYLTRANSFERASE EIS"/>
    <property type="match status" value="1"/>
</dbReference>
<dbReference type="Gene3D" id="3.40.630.30">
    <property type="match status" value="2"/>
</dbReference>
<dbReference type="Gene3D" id="3.30.1050.10">
    <property type="entry name" value="SCP2 sterol-binding domain"/>
    <property type="match status" value="1"/>
</dbReference>
<accession>A0A543IED5</accession>
<name>A0A543IED5_9ACTN</name>
<dbReference type="Proteomes" id="UP000316706">
    <property type="component" value="Unassembled WGS sequence"/>
</dbReference>
<dbReference type="InterPro" id="IPR025559">
    <property type="entry name" value="Eis_dom"/>
</dbReference>
<keyword evidence="3" id="KW-1185">Reference proteome</keyword>
<dbReference type="InterPro" id="IPR000182">
    <property type="entry name" value="GNAT_dom"/>
</dbReference>
<dbReference type="EMBL" id="VFPO01000001">
    <property type="protein sequence ID" value="TQM68934.1"/>
    <property type="molecule type" value="Genomic_DNA"/>
</dbReference>
<dbReference type="PROSITE" id="PS51186">
    <property type="entry name" value="GNAT"/>
    <property type="match status" value="1"/>
</dbReference>
<evidence type="ECO:0000259" key="1">
    <source>
        <dbReference type="PROSITE" id="PS51186"/>
    </source>
</evidence>
<dbReference type="SUPFAM" id="SSF55718">
    <property type="entry name" value="SCP-like"/>
    <property type="match status" value="1"/>
</dbReference>
<dbReference type="SUPFAM" id="SSF55729">
    <property type="entry name" value="Acyl-CoA N-acyltransferases (Nat)"/>
    <property type="match status" value="1"/>
</dbReference>
<reference evidence="2 3" key="1">
    <citation type="submission" date="2019-06" db="EMBL/GenBank/DDBJ databases">
        <title>Sequencing the genomes of 1000 actinobacteria strains.</title>
        <authorList>
            <person name="Klenk H.-P."/>
        </authorList>
    </citation>
    <scope>NUCLEOTIDE SEQUENCE [LARGE SCALE GENOMIC DNA]</scope>
    <source>
        <strain evidence="2 3">DSM 45043</strain>
    </source>
</reference>
<evidence type="ECO:0000313" key="3">
    <source>
        <dbReference type="Proteomes" id="UP000316706"/>
    </source>
</evidence>
<feature type="domain" description="N-acetyltransferase" evidence="1">
    <location>
        <begin position="1"/>
        <end position="152"/>
    </location>
</feature>
<dbReference type="GO" id="GO:0030649">
    <property type="term" value="P:aminoglycoside antibiotic catabolic process"/>
    <property type="evidence" value="ECO:0007669"/>
    <property type="project" value="TreeGrafter"/>
</dbReference>
<evidence type="ECO:0000313" key="2">
    <source>
        <dbReference type="EMBL" id="TQM68934.1"/>
    </source>
</evidence>
<gene>
    <name evidence="2" type="ORF">FHX41_2610</name>
</gene>
<keyword evidence="2" id="KW-0808">Transferase</keyword>
<dbReference type="PANTHER" id="PTHR37817">
    <property type="entry name" value="N-ACETYLTRANSFERASE EIS"/>
    <property type="match status" value="1"/>
</dbReference>